<evidence type="ECO:0000256" key="5">
    <source>
        <dbReference type="ARBA" id="ARBA00023015"/>
    </source>
</evidence>
<dbReference type="InterPro" id="IPR016197">
    <property type="entry name" value="Chromo-like_dom_sf"/>
</dbReference>
<sequence length="293" mass="34966">MAKDEKKFRFDKDERVLCFHGPLIYEAKIIKREKRDDPEEPEGSHYLVHYKGWKQTWDEWVPEERVLKYSDANLQKQQQLKETHLKRKPSRASASTSTSNHLNDTTESRRKRNRDSSMDKTRTEDDIKRPEFKLPIPEILKGLLVDDWENVTKNKQLVHLPREPSVNQILEYYRQDARGRRIIDDETLNEFIQGIRLYFSKTLGSSLLYRLEKKQYEEVRKSYPDRNFCDIYGAEHLLRLFVEIPSLASQSNVDTDTLSQLRNSFTDLLRFLLDHEKEYFAGDYQSNAECRER</sequence>
<dbReference type="RefSeq" id="XP_018293517.1">
    <property type="nucleotide sequence ID" value="XM_018431051.1"/>
</dbReference>
<dbReference type="AlphaFoldDB" id="A0A162PS53"/>
<evidence type="ECO:0000256" key="6">
    <source>
        <dbReference type="ARBA" id="ARBA00023163"/>
    </source>
</evidence>
<dbReference type="FunCoup" id="A0A162PS53">
    <property type="interactions" value="454"/>
</dbReference>
<dbReference type="GO" id="GO:0035267">
    <property type="term" value="C:NuA4 histone acetyltransferase complex"/>
    <property type="evidence" value="ECO:0007669"/>
    <property type="project" value="TreeGrafter"/>
</dbReference>
<evidence type="ECO:0000313" key="11">
    <source>
        <dbReference type="Proteomes" id="UP000077315"/>
    </source>
</evidence>
<comment type="similarity">
    <text evidence="2">Belongs to the MRG family.</text>
</comment>
<dbReference type="GO" id="GO:0006325">
    <property type="term" value="P:chromatin organization"/>
    <property type="evidence" value="ECO:0007669"/>
    <property type="project" value="UniProtKB-KW"/>
</dbReference>
<reference evidence="11" key="1">
    <citation type="submission" date="2015-06" db="EMBL/GenBank/DDBJ databases">
        <title>Expansion of signal transduction pathways in fungi by whole-genome duplication.</title>
        <authorList>
            <consortium name="DOE Joint Genome Institute"/>
            <person name="Corrochano L.M."/>
            <person name="Kuo A."/>
            <person name="Marcet-Houben M."/>
            <person name="Polaino S."/>
            <person name="Salamov A."/>
            <person name="Villalobos J.M."/>
            <person name="Alvarez M.I."/>
            <person name="Avalos J."/>
            <person name="Benito E.P."/>
            <person name="Benoit I."/>
            <person name="Burger G."/>
            <person name="Camino L.P."/>
            <person name="Canovas D."/>
            <person name="Cerda-Olmedo E."/>
            <person name="Cheng J.-F."/>
            <person name="Dominguez A."/>
            <person name="Elias M."/>
            <person name="Eslava A.P."/>
            <person name="Glaser F."/>
            <person name="Grimwood J."/>
            <person name="Gutierrez G."/>
            <person name="Heitman J."/>
            <person name="Henrissat B."/>
            <person name="Iturriaga E.A."/>
            <person name="Lang B.F."/>
            <person name="Lavin J.L."/>
            <person name="Lee S."/>
            <person name="Li W."/>
            <person name="Lindquist E."/>
            <person name="Lopez-Garcia S."/>
            <person name="Luque E.M."/>
            <person name="Marcos A.T."/>
            <person name="Martin J."/>
            <person name="McCluskey K."/>
            <person name="Medina H.R."/>
            <person name="Miralles-Duran A."/>
            <person name="Miyazaki A."/>
            <person name="Munoz-Torres E."/>
            <person name="Oguiza J.A."/>
            <person name="Ohm R."/>
            <person name="Olmedo M."/>
            <person name="Orejas M."/>
            <person name="Ortiz-Castellanos L."/>
            <person name="Pisabarro A.G."/>
            <person name="Rodriguez-Romero J."/>
            <person name="Ruiz-Herrera J."/>
            <person name="Ruiz-Vazquez R."/>
            <person name="Sanz C."/>
            <person name="Schackwitz W."/>
            <person name="Schmutz J."/>
            <person name="Shahriari M."/>
            <person name="Shelest E."/>
            <person name="Silva-Franco F."/>
            <person name="Soanes D."/>
            <person name="Syed K."/>
            <person name="Tagua V.G."/>
            <person name="Talbot N.J."/>
            <person name="Thon M."/>
            <person name="De vries R.P."/>
            <person name="Wiebenga A."/>
            <person name="Yadav J.S."/>
            <person name="Braun E.L."/>
            <person name="Baker S."/>
            <person name="Garre V."/>
            <person name="Horwitz B."/>
            <person name="Torres-Martinez S."/>
            <person name="Idnurm A."/>
            <person name="Herrera-Estrella A."/>
            <person name="Gabaldon T."/>
            <person name="Grigoriev I.V."/>
        </authorList>
    </citation>
    <scope>NUCLEOTIDE SEQUENCE [LARGE SCALE GENOMIC DNA]</scope>
    <source>
        <strain evidence="11">NRRL 1555(-)</strain>
    </source>
</reference>
<feature type="domain" description="Chromo" evidence="9">
    <location>
        <begin position="24"/>
        <end position="82"/>
    </location>
</feature>
<comment type="subcellular location">
    <subcellularLocation>
        <location evidence="1">Nucleus</location>
    </subcellularLocation>
</comment>
<evidence type="ECO:0000259" key="9">
    <source>
        <dbReference type="SMART" id="SM00298"/>
    </source>
</evidence>
<dbReference type="PIRSF" id="PIRSF038133">
    <property type="entry name" value="HAT_Nua4_EAF3/MRG15"/>
    <property type="match status" value="1"/>
</dbReference>
<dbReference type="PANTHER" id="PTHR10880">
    <property type="entry name" value="MORTALITY FACTOR 4-LIKE PROTEIN"/>
    <property type="match status" value="1"/>
</dbReference>
<dbReference type="Pfam" id="PF05712">
    <property type="entry name" value="MRG"/>
    <property type="match status" value="1"/>
</dbReference>
<evidence type="ECO:0000313" key="10">
    <source>
        <dbReference type="EMBL" id="OAD75477.1"/>
    </source>
</evidence>
<feature type="compositionally biased region" description="Basic and acidic residues" evidence="8">
    <location>
        <begin position="104"/>
        <end position="126"/>
    </location>
</feature>
<keyword evidence="6" id="KW-0804">Transcription</keyword>
<dbReference type="InterPro" id="IPR008676">
    <property type="entry name" value="MRG"/>
</dbReference>
<dbReference type="InterPro" id="IPR026541">
    <property type="entry name" value="MRG_dom"/>
</dbReference>
<dbReference type="InParanoid" id="A0A162PS53"/>
<evidence type="ECO:0000256" key="3">
    <source>
        <dbReference type="ARBA" id="ARBA00018505"/>
    </source>
</evidence>
<dbReference type="STRING" id="763407.A0A162PS53"/>
<dbReference type="PANTHER" id="PTHR10880:SF15">
    <property type="entry name" value="MSL COMPLEX SUBUNIT 3"/>
    <property type="match status" value="1"/>
</dbReference>
<evidence type="ECO:0000256" key="7">
    <source>
        <dbReference type="ARBA" id="ARBA00023242"/>
    </source>
</evidence>
<keyword evidence="11" id="KW-1185">Reference proteome</keyword>
<keyword evidence="7" id="KW-0539">Nucleus</keyword>
<name>A0A162PS53_PHYB8</name>
<dbReference type="EMBL" id="KV440977">
    <property type="protein sequence ID" value="OAD75477.1"/>
    <property type="molecule type" value="Genomic_DNA"/>
</dbReference>
<dbReference type="GeneID" id="28991957"/>
<feature type="compositionally biased region" description="Polar residues" evidence="8">
    <location>
        <begin position="92"/>
        <end position="103"/>
    </location>
</feature>
<dbReference type="InterPro" id="IPR000953">
    <property type="entry name" value="Chromo/chromo_shadow_dom"/>
</dbReference>
<dbReference type="CDD" id="cd18983">
    <property type="entry name" value="CBD_MSL3_like"/>
    <property type="match status" value="1"/>
</dbReference>
<keyword evidence="5" id="KW-0805">Transcription regulation</keyword>
<dbReference type="Pfam" id="PF22732">
    <property type="entry name" value="MSL3_chromo-like"/>
    <property type="match status" value="1"/>
</dbReference>
<organism evidence="10 11">
    <name type="scientific">Phycomyces blakesleeanus (strain ATCC 8743b / DSM 1359 / FGSC 10004 / NBRC 33097 / NRRL 1555)</name>
    <dbReference type="NCBI Taxonomy" id="763407"/>
    <lineage>
        <taxon>Eukaryota</taxon>
        <taxon>Fungi</taxon>
        <taxon>Fungi incertae sedis</taxon>
        <taxon>Mucoromycota</taxon>
        <taxon>Mucoromycotina</taxon>
        <taxon>Mucoromycetes</taxon>
        <taxon>Mucorales</taxon>
        <taxon>Phycomycetaceae</taxon>
        <taxon>Phycomyces</taxon>
    </lineage>
</organism>
<dbReference type="OrthoDB" id="124855at2759"/>
<dbReference type="InterPro" id="IPR053820">
    <property type="entry name" value="MSL3_chromo-like"/>
</dbReference>
<evidence type="ECO:0000256" key="8">
    <source>
        <dbReference type="SAM" id="MobiDB-lite"/>
    </source>
</evidence>
<evidence type="ECO:0000256" key="2">
    <source>
        <dbReference type="ARBA" id="ARBA00009093"/>
    </source>
</evidence>
<protein>
    <recommendedName>
        <fullName evidence="3">Chromatin modification-related protein EAF3</fullName>
    </recommendedName>
</protein>
<accession>A0A162PS53</accession>
<dbReference type="Gene3D" id="2.30.30.140">
    <property type="match status" value="1"/>
</dbReference>
<keyword evidence="4" id="KW-0156">Chromatin regulator</keyword>
<dbReference type="Gene3D" id="1.10.274.30">
    <property type="entry name" value="MRG domain"/>
    <property type="match status" value="1"/>
</dbReference>
<dbReference type="SUPFAM" id="SSF54160">
    <property type="entry name" value="Chromo domain-like"/>
    <property type="match status" value="1"/>
</dbReference>
<dbReference type="GO" id="GO:0006355">
    <property type="term" value="P:regulation of DNA-templated transcription"/>
    <property type="evidence" value="ECO:0007669"/>
    <property type="project" value="InterPro"/>
</dbReference>
<evidence type="ECO:0000256" key="4">
    <source>
        <dbReference type="ARBA" id="ARBA00022853"/>
    </source>
</evidence>
<dbReference type="Proteomes" id="UP000077315">
    <property type="component" value="Unassembled WGS sequence"/>
</dbReference>
<feature type="region of interest" description="Disordered" evidence="8">
    <location>
        <begin position="78"/>
        <end position="126"/>
    </location>
</feature>
<dbReference type="InterPro" id="IPR038217">
    <property type="entry name" value="MRG_C_sf"/>
</dbReference>
<dbReference type="SMART" id="SM00298">
    <property type="entry name" value="CHROMO"/>
    <property type="match status" value="1"/>
</dbReference>
<dbReference type="GO" id="GO:0032221">
    <property type="term" value="C:Rpd3S complex"/>
    <property type="evidence" value="ECO:0007669"/>
    <property type="project" value="TreeGrafter"/>
</dbReference>
<dbReference type="VEuPathDB" id="FungiDB:PHYBLDRAFT_143719"/>
<proteinExistence type="inferred from homology"/>
<gene>
    <name evidence="10" type="ORF">PHYBLDRAFT_143719</name>
</gene>
<dbReference type="PROSITE" id="PS51640">
    <property type="entry name" value="MRG"/>
    <property type="match status" value="1"/>
</dbReference>
<evidence type="ECO:0000256" key="1">
    <source>
        <dbReference type="ARBA" id="ARBA00004123"/>
    </source>
</evidence>